<accession>A0A672UK54</accession>
<dbReference type="CDD" id="cd02897">
    <property type="entry name" value="A2M_2"/>
    <property type="match status" value="1"/>
</dbReference>
<dbReference type="InterPro" id="IPR041813">
    <property type="entry name" value="A2M_TED"/>
</dbReference>
<dbReference type="Pfam" id="PF07677">
    <property type="entry name" value="A2M_recep"/>
    <property type="match status" value="1"/>
</dbReference>
<dbReference type="InParanoid" id="A0A672UK54"/>
<keyword evidence="3" id="KW-0732">Signal</keyword>
<dbReference type="Gene3D" id="2.60.40.690">
    <property type="entry name" value="Alpha-macroglobulin, receptor-binding domain"/>
    <property type="match status" value="1"/>
</dbReference>
<dbReference type="PANTHER" id="PTHR11412:SF165">
    <property type="entry name" value="ALPHA-2-MACROGLOBULIN"/>
    <property type="match status" value="1"/>
</dbReference>
<reference evidence="8" key="2">
    <citation type="submission" date="2025-08" db="UniProtKB">
        <authorList>
            <consortium name="Ensembl"/>
        </authorList>
    </citation>
    <scope>IDENTIFICATION</scope>
</reference>
<keyword evidence="4" id="KW-0722">Serine protease inhibitor</keyword>
<dbReference type="InterPro" id="IPR011626">
    <property type="entry name" value="Alpha-macroglobulin_TED"/>
</dbReference>
<dbReference type="InterPro" id="IPR009048">
    <property type="entry name" value="A-macroglobulin_rcpt-bd"/>
</dbReference>
<evidence type="ECO:0000256" key="5">
    <source>
        <dbReference type="ARBA" id="ARBA00023157"/>
    </source>
</evidence>
<reference evidence="8 9" key="1">
    <citation type="submission" date="2019-11" db="EMBL/GenBank/DDBJ databases">
        <title>Strigops habroptila (kakapo) genome, bStrHab1, primary haplotype, v2.</title>
        <authorList>
            <person name="Jarvis E.D."/>
            <person name="Howard J."/>
            <person name="Rhie A."/>
            <person name="Phillippy A."/>
            <person name="Korlach J."/>
            <person name="Digby A."/>
            <person name="Iorns D."/>
            <person name="Eason D."/>
            <person name="Robertson B."/>
            <person name="Raemaekers T."/>
            <person name="Howe K."/>
            <person name="Lewin H."/>
            <person name="Damas J."/>
            <person name="Hastie A."/>
            <person name="Tracey A."/>
            <person name="Chow W."/>
            <person name="Fedrigo O."/>
        </authorList>
    </citation>
    <scope>NUCLEOTIDE SEQUENCE [LARGE SCALE GENOMIC DNA]</scope>
</reference>
<dbReference type="FunFam" id="1.50.10.20:FF:000001">
    <property type="entry name" value="CD109 isoform 1"/>
    <property type="match status" value="1"/>
</dbReference>
<keyword evidence="2" id="KW-0646">Protease inhibitor</keyword>
<dbReference type="InterPro" id="IPR047565">
    <property type="entry name" value="Alpha-macroglob_thiol-ester_cl"/>
</dbReference>
<dbReference type="OMA" id="INVWVLP"/>
<proteinExistence type="inferred from homology"/>
<dbReference type="SUPFAM" id="SSF48239">
    <property type="entry name" value="Terpenoid cyclases/Protein prenyltransferases"/>
    <property type="match status" value="1"/>
</dbReference>
<keyword evidence="9" id="KW-1185">Reference proteome</keyword>
<dbReference type="Ensembl" id="ENSSHBT00005017310.1">
    <property type="protein sequence ID" value="ENSSHBP00005014403.1"/>
    <property type="gene ID" value="ENSSHBG00005012630.1"/>
</dbReference>
<evidence type="ECO:0000256" key="3">
    <source>
        <dbReference type="ARBA" id="ARBA00022729"/>
    </source>
</evidence>
<dbReference type="InterPro" id="IPR019742">
    <property type="entry name" value="MacrogloblnA2_CS"/>
</dbReference>
<dbReference type="Proteomes" id="UP000472266">
    <property type="component" value="Chromosome 4"/>
</dbReference>
<dbReference type="SMART" id="SM01361">
    <property type="entry name" value="A2M_recep"/>
    <property type="match status" value="1"/>
</dbReference>
<dbReference type="InterPro" id="IPR036595">
    <property type="entry name" value="A-macroglobulin_rcpt-bd_sf"/>
</dbReference>
<evidence type="ECO:0000256" key="4">
    <source>
        <dbReference type="ARBA" id="ARBA00022900"/>
    </source>
</evidence>
<evidence type="ECO:0000256" key="6">
    <source>
        <dbReference type="ARBA" id="ARBA00023180"/>
    </source>
</evidence>
<evidence type="ECO:0000259" key="7">
    <source>
        <dbReference type="SMART" id="SM01361"/>
    </source>
</evidence>
<dbReference type="GO" id="GO:0004867">
    <property type="term" value="F:serine-type endopeptidase inhibitor activity"/>
    <property type="evidence" value="ECO:0007669"/>
    <property type="project" value="UniProtKB-KW"/>
</dbReference>
<dbReference type="InterPro" id="IPR008930">
    <property type="entry name" value="Terpenoid_cyclase/PrenylTrfase"/>
</dbReference>
<dbReference type="Pfam" id="PF07678">
    <property type="entry name" value="TED_complement"/>
    <property type="match status" value="1"/>
</dbReference>
<evidence type="ECO:0000256" key="1">
    <source>
        <dbReference type="ARBA" id="ARBA00010952"/>
    </source>
</evidence>
<dbReference type="SUPFAM" id="SSF49410">
    <property type="entry name" value="Alpha-macroglobulin receptor domain"/>
    <property type="match status" value="1"/>
</dbReference>
<evidence type="ECO:0000313" key="8">
    <source>
        <dbReference type="Ensembl" id="ENSSHBP00005014403.1"/>
    </source>
</evidence>
<dbReference type="InterPro" id="IPR050473">
    <property type="entry name" value="A2M/Complement_sys"/>
</dbReference>
<dbReference type="Gene3D" id="2.60.120.1540">
    <property type="match status" value="1"/>
</dbReference>
<keyword evidence="6" id="KW-0325">Glycoprotein</keyword>
<sequence>GTEVETTYNSVLCASGKKKSVSEPVSLVLPETVVDGSARAYFSVLGDIMGTAMQNLHQLLQMPFGCGEQNMVLFAPNIYVLDYLNKTGQLSEEVKSKAIGYLVSGYQRQLKYKHWDGSYSTFGPRYGQVGNTWLTAFVLKSFAQAQPHIFIDEKHIQDALVWLSQKQKENGCFRSSGTLLNNAMKGGVNDEITLTAYITIALLEIPLPVTHSVVRNALFCLEMAAGEKENHVYTKALMAYAFALAGKEEKRKALLTSLEREAVKKDGSVHWQRPGKEPEVALPYYRSRAPSAEVEMTSYVLLAHLTAQPAPSQEELSFAALIAKWISTQQNPNGGFSSTQDTVVALQALSLYGAVTYAKSGAASKVTLRSGGDFQQDFQVDPHNRLLLQRVPLPHVPGEYSTEVSGEGCVYLQTSLRYNVQPSQQDAPFMLHVYTIPETCAGSKAHKVFDIGINVSYTGERNGSNMVIVDVKMLSGFIPVKSSVRKVGIQRTEVSTNHVLLYIEQVSTDHGLHGAHTVSLPAHW</sequence>
<evidence type="ECO:0000256" key="2">
    <source>
        <dbReference type="ARBA" id="ARBA00022690"/>
    </source>
</evidence>
<protein>
    <recommendedName>
        <fullName evidence="7">Alpha-macroglobulin receptor-binding domain-containing protein</fullName>
    </recommendedName>
</protein>
<dbReference type="GO" id="GO:0005615">
    <property type="term" value="C:extracellular space"/>
    <property type="evidence" value="ECO:0007669"/>
    <property type="project" value="InterPro"/>
</dbReference>
<name>A0A672UK54_STRHB</name>
<organism evidence="8 9">
    <name type="scientific">Strigops habroptila</name>
    <name type="common">Kakapo</name>
    <dbReference type="NCBI Taxonomy" id="2489341"/>
    <lineage>
        <taxon>Eukaryota</taxon>
        <taxon>Metazoa</taxon>
        <taxon>Chordata</taxon>
        <taxon>Craniata</taxon>
        <taxon>Vertebrata</taxon>
        <taxon>Euteleostomi</taxon>
        <taxon>Archelosauria</taxon>
        <taxon>Archosauria</taxon>
        <taxon>Dinosauria</taxon>
        <taxon>Saurischia</taxon>
        <taxon>Theropoda</taxon>
        <taxon>Coelurosauria</taxon>
        <taxon>Aves</taxon>
        <taxon>Neognathae</taxon>
        <taxon>Neoaves</taxon>
        <taxon>Telluraves</taxon>
        <taxon>Australaves</taxon>
        <taxon>Psittaciformes</taxon>
        <taxon>Psittacidae</taxon>
        <taxon>Strigops</taxon>
    </lineage>
</organism>
<dbReference type="GeneTree" id="ENSGT00940000154904"/>
<dbReference type="SMART" id="SM01419">
    <property type="entry name" value="Thiol-ester_cl"/>
    <property type="match status" value="1"/>
</dbReference>
<dbReference type="Gene3D" id="1.50.10.20">
    <property type="match status" value="1"/>
</dbReference>
<reference evidence="8" key="3">
    <citation type="submission" date="2025-09" db="UniProtKB">
        <authorList>
            <consortium name="Ensembl"/>
        </authorList>
    </citation>
    <scope>IDENTIFICATION</scope>
</reference>
<evidence type="ECO:0000313" key="9">
    <source>
        <dbReference type="Proteomes" id="UP000472266"/>
    </source>
</evidence>
<comment type="similarity">
    <text evidence="1">Belongs to the protease inhibitor I39 (alpha-2-macroglobulin) family.</text>
</comment>
<dbReference type="PANTHER" id="PTHR11412">
    <property type="entry name" value="MACROGLOBULIN / COMPLEMENT"/>
    <property type="match status" value="1"/>
</dbReference>
<dbReference type="PROSITE" id="PS00477">
    <property type="entry name" value="ALPHA_2_MACROGLOBULIN"/>
    <property type="match status" value="1"/>
</dbReference>
<keyword evidence="5" id="KW-1015">Disulfide bond</keyword>
<feature type="domain" description="Alpha-macroglobulin receptor-binding" evidence="7">
    <location>
        <begin position="464"/>
        <end position="522"/>
    </location>
</feature>
<dbReference type="AlphaFoldDB" id="A0A672UK54"/>